<dbReference type="Proteomes" id="UP001289374">
    <property type="component" value="Unassembled WGS sequence"/>
</dbReference>
<protein>
    <recommendedName>
        <fullName evidence="2">Retrotransposon gag domain-containing protein</fullName>
    </recommendedName>
</protein>
<evidence type="ECO:0000259" key="2">
    <source>
        <dbReference type="Pfam" id="PF03732"/>
    </source>
</evidence>
<dbReference type="EMBL" id="JACGWL010000002">
    <property type="protein sequence ID" value="KAK4407888.1"/>
    <property type="molecule type" value="Genomic_DNA"/>
</dbReference>
<comment type="caution">
    <text evidence="3">The sequence shown here is derived from an EMBL/GenBank/DDBJ whole genome shotgun (WGS) entry which is preliminary data.</text>
</comment>
<dbReference type="AlphaFoldDB" id="A0AAE1X9V5"/>
<dbReference type="Pfam" id="PF03732">
    <property type="entry name" value="Retrotrans_gag"/>
    <property type="match status" value="1"/>
</dbReference>
<dbReference type="InterPro" id="IPR005162">
    <property type="entry name" value="Retrotrans_gag_dom"/>
</dbReference>
<evidence type="ECO:0000313" key="4">
    <source>
        <dbReference type="Proteomes" id="UP001289374"/>
    </source>
</evidence>
<organism evidence="3 4">
    <name type="scientific">Sesamum angolense</name>
    <dbReference type="NCBI Taxonomy" id="2727404"/>
    <lineage>
        <taxon>Eukaryota</taxon>
        <taxon>Viridiplantae</taxon>
        <taxon>Streptophyta</taxon>
        <taxon>Embryophyta</taxon>
        <taxon>Tracheophyta</taxon>
        <taxon>Spermatophyta</taxon>
        <taxon>Magnoliopsida</taxon>
        <taxon>eudicotyledons</taxon>
        <taxon>Gunneridae</taxon>
        <taxon>Pentapetalae</taxon>
        <taxon>asterids</taxon>
        <taxon>lamiids</taxon>
        <taxon>Lamiales</taxon>
        <taxon>Pedaliaceae</taxon>
        <taxon>Sesamum</taxon>
    </lineage>
</organism>
<reference evidence="3" key="2">
    <citation type="journal article" date="2024" name="Plant">
        <title>Genomic evolution and insights into agronomic trait innovations of Sesamum species.</title>
        <authorList>
            <person name="Miao H."/>
            <person name="Wang L."/>
            <person name="Qu L."/>
            <person name="Liu H."/>
            <person name="Sun Y."/>
            <person name="Le M."/>
            <person name="Wang Q."/>
            <person name="Wei S."/>
            <person name="Zheng Y."/>
            <person name="Lin W."/>
            <person name="Duan Y."/>
            <person name="Cao H."/>
            <person name="Xiong S."/>
            <person name="Wang X."/>
            <person name="Wei L."/>
            <person name="Li C."/>
            <person name="Ma Q."/>
            <person name="Ju M."/>
            <person name="Zhao R."/>
            <person name="Li G."/>
            <person name="Mu C."/>
            <person name="Tian Q."/>
            <person name="Mei H."/>
            <person name="Zhang T."/>
            <person name="Gao T."/>
            <person name="Zhang H."/>
        </authorList>
    </citation>
    <scope>NUCLEOTIDE SEQUENCE</scope>
    <source>
        <strain evidence="3">K16</strain>
    </source>
</reference>
<feature type="compositionally biased region" description="Polar residues" evidence="1">
    <location>
        <begin position="169"/>
        <end position="178"/>
    </location>
</feature>
<proteinExistence type="predicted"/>
<keyword evidence="4" id="KW-1185">Reference proteome</keyword>
<feature type="region of interest" description="Disordered" evidence="1">
    <location>
        <begin position="103"/>
        <end position="137"/>
    </location>
</feature>
<dbReference type="PANTHER" id="PTHR33223:SF10">
    <property type="entry name" value="AMINOTRANSFERASE-LIKE PLANT MOBILE DOMAIN-CONTAINING PROTEIN"/>
    <property type="match status" value="1"/>
</dbReference>
<feature type="region of interest" description="Disordered" evidence="1">
    <location>
        <begin position="162"/>
        <end position="197"/>
    </location>
</feature>
<sequence length="255" mass="29164">MIGSFQEFRSLSLHHFASSRKHRKTELSLFSIRQKEEEPLKEYLRHFNTAVLEVPTATQEVKANAFAQGLLDRDFFKSLAKKPTTKYDALLARAAKYINMEDAQVSKREGRGEKRKENKDEGPSKKPRTDFKDKRSTGQKLNTEYLCWEKARGTRPYLKYETDKDKNVKNPSPGSPTKNIPRPSITGKAEVIDPPRKGVIRMIAGGPVGGDSQRARKAQVREAYGASTREVIEVEPTNHAPLIQFDQEKRRRHRT</sequence>
<name>A0AAE1X9V5_9LAMI</name>
<feature type="compositionally biased region" description="Basic and acidic residues" evidence="1">
    <location>
        <begin position="104"/>
        <end position="136"/>
    </location>
</feature>
<accession>A0AAE1X9V5</accession>
<evidence type="ECO:0000313" key="3">
    <source>
        <dbReference type="EMBL" id="KAK4407888.1"/>
    </source>
</evidence>
<dbReference type="PANTHER" id="PTHR33223">
    <property type="entry name" value="CCHC-TYPE DOMAIN-CONTAINING PROTEIN"/>
    <property type="match status" value="1"/>
</dbReference>
<reference evidence="3" key="1">
    <citation type="submission" date="2020-06" db="EMBL/GenBank/DDBJ databases">
        <authorList>
            <person name="Li T."/>
            <person name="Hu X."/>
            <person name="Zhang T."/>
            <person name="Song X."/>
            <person name="Zhang H."/>
            <person name="Dai N."/>
            <person name="Sheng W."/>
            <person name="Hou X."/>
            <person name="Wei L."/>
        </authorList>
    </citation>
    <scope>NUCLEOTIDE SEQUENCE</scope>
    <source>
        <strain evidence="3">K16</strain>
        <tissue evidence="3">Leaf</tissue>
    </source>
</reference>
<evidence type="ECO:0000256" key="1">
    <source>
        <dbReference type="SAM" id="MobiDB-lite"/>
    </source>
</evidence>
<feature type="domain" description="Retrotransposon gag" evidence="2">
    <location>
        <begin position="4"/>
        <end position="71"/>
    </location>
</feature>
<gene>
    <name evidence="3" type="ORF">Sango_0369800</name>
</gene>